<name>A0A3B5PS05_XIPMA</name>
<dbReference type="PANTHER" id="PTHR16166">
    <property type="entry name" value="VACUOLAR PROTEIN SORTING-ASSOCIATED PROTEIN VPS13"/>
    <property type="match status" value="1"/>
</dbReference>
<dbReference type="PANTHER" id="PTHR16166:SF125">
    <property type="entry name" value="INTERMEMBRANE LIPID TRANSFER PROTEIN VPS13C"/>
    <property type="match status" value="1"/>
</dbReference>
<evidence type="ECO:0000313" key="2">
    <source>
        <dbReference type="Proteomes" id="UP000002852"/>
    </source>
</evidence>
<dbReference type="GO" id="GO:0007005">
    <property type="term" value="P:mitochondrion organization"/>
    <property type="evidence" value="ECO:0007669"/>
    <property type="project" value="TreeGrafter"/>
</dbReference>
<dbReference type="GO" id="GO:0045053">
    <property type="term" value="P:protein retention in Golgi apparatus"/>
    <property type="evidence" value="ECO:0007669"/>
    <property type="project" value="TreeGrafter"/>
</dbReference>
<dbReference type="GeneTree" id="ENSGT00950000183083"/>
<proteinExistence type="predicted"/>
<reference evidence="2" key="1">
    <citation type="submission" date="2012-01" db="EMBL/GenBank/DDBJ databases">
        <authorList>
            <person name="Walter R."/>
            <person name="Schartl M."/>
            <person name="Warren W."/>
        </authorList>
    </citation>
    <scope>NUCLEOTIDE SEQUENCE [LARGE SCALE GENOMIC DNA]</scope>
    <source>
        <strain evidence="2">JP 163 A</strain>
    </source>
</reference>
<evidence type="ECO:0008006" key="3">
    <source>
        <dbReference type="Google" id="ProtNLM"/>
    </source>
</evidence>
<sequence length="425" mass="48043">CLPLWPENASKKLCVRVVGSLSHSKFFFFSQQDNGTLLSMDMCGGIMVDINVSNHATIISFSEYYDGAAPALLINHTPWATISYRQSGSEVIHKLEPCEARRFAWDDPAGTRKLCWSCKEHSGELDLLQVCAAHTFIGFTIHWVSFLDGRQRVLLFTEDTGVVTKARQSEELEQFQQELKVSLQNLGLSLINNGNRQEIAYIGITSSGVVWEFKPKNRWKPFSQKNINLLEKVYQSQLSGKTEGGWVRLDSNLEVNLSPAIMMMRQPHACPVRRNFLSGIQVEFKRSLHQRSLRAQLHWLQVDNQLPGAVFPIIFHPVPPPKSIALDAEPKPFIDVSVITRFNQHSNVTQIKYFMALVQEMALKIDQGFLDAVAALFRDLKRLRAEPTDASLSDVSGLSFFEHFHISPVKVTSALLSLLDETEFI</sequence>
<dbReference type="AlphaFoldDB" id="A0A3B5PS05"/>
<protein>
    <recommendedName>
        <fullName evidence="3">Vacuolar protein sorting-associated protein 13 VPS13 adaptor binding domain-containing protein</fullName>
    </recommendedName>
</protein>
<reference evidence="1" key="4">
    <citation type="submission" date="2025-09" db="UniProtKB">
        <authorList>
            <consortium name="Ensembl"/>
        </authorList>
    </citation>
    <scope>IDENTIFICATION</scope>
    <source>
        <strain evidence="1">JP 163 A</strain>
    </source>
</reference>
<reference evidence="1" key="3">
    <citation type="submission" date="2025-08" db="UniProtKB">
        <authorList>
            <consortium name="Ensembl"/>
        </authorList>
    </citation>
    <scope>IDENTIFICATION</scope>
    <source>
        <strain evidence="1">JP 163 A</strain>
    </source>
</reference>
<dbReference type="InterPro" id="IPR026847">
    <property type="entry name" value="VPS13"/>
</dbReference>
<reference evidence="2" key="2">
    <citation type="journal article" date="2013" name="Nat. Genet.">
        <title>The genome of the platyfish, Xiphophorus maculatus, provides insights into evolutionary adaptation and several complex traits.</title>
        <authorList>
            <person name="Schartl M."/>
            <person name="Walter R.B."/>
            <person name="Shen Y."/>
            <person name="Garcia T."/>
            <person name="Catchen J."/>
            <person name="Amores A."/>
            <person name="Braasch I."/>
            <person name="Chalopin D."/>
            <person name="Volff J.N."/>
            <person name="Lesch K.P."/>
            <person name="Bisazza A."/>
            <person name="Minx P."/>
            <person name="Hillier L."/>
            <person name="Wilson R.K."/>
            <person name="Fuerstenberg S."/>
            <person name="Boore J."/>
            <person name="Searle S."/>
            <person name="Postlethwait J.H."/>
            <person name="Warren W.C."/>
        </authorList>
    </citation>
    <scope>NUCLEOTIDE SEQUENCE [LARGE SCALE GENOMIC DNA]</scope>
    <source>
        <strain evidence="2">JP 163 A</strain>
    </source>
</reference>
<dbReference type="Proteomes" id="UP000002852">
    <property type="component" value="Unassembled WGS sequence"/>
</dbReference>
<accession>A0A3B5PS05</accession>
<keyword evidence="2" id="KW-1185">Reference proteome</keyword>
<dbReference type="Ensembl" id="ENSXMAT00000031033.1">
    <property type="protein sequence ID" value="ENSXMAP00000020774.1"/>
    <property type="gene ID" value="ENSXMAG00000020901.1"/>
</dbReference>
<evidence type="ECO:0000313" key="1">
    <source>
        <dbReference type="Ensembl" id="ENSXMAP00000020774.1"/>
    </source>
</evidence>
<dbReference type="GO" id="GO:0006623">
    <property type="term" value="P:protein targeting to vacuole"/>
    <property type="evidence" value="ECO:0007669"/>
    <property type="project" value="TreeGrafter"/>
</dbReference>
<organism evidence="1 2">
    <name type="scientific">Xiphophorus maculatus</name>
    <name type="common">Southern platyfish</name>
    <name type="synonym">Platypoecilus maculatus</name>
    <dbReference type="NCBI Taxonomy" id="8083"/>
    <lineage>
        <taxon>Eukaryota</taxon>
        <taxon>Metazoa</taxon>
        <taxon>Chordata</taxon>
        <taxon>Craniata</taxon>
        <taxon>Vertebrata</taxon>
        <taxon>Euteleostomi</taxon>
        <taxon>Actinopterygii</taxon>
        <taxon>Neopterygii</taxon>
        <taxon>Teleostei</taxon>
        <taxon>Neoteleostei</taxon>
        <taxon>Acanthomorphata</taxon>
        <taxon>Ovalentaria</taxon>
        <taxon>Atherinomorphae</taxon>
        <taxon>Cyprinodontiformes</taxon>
        <taxon>Poeciliidae</taxon>
        <taxon>Poeciliinae</taxon>
        <taxon>Xiphophorus</taxon>
    </lineage>
</organism>